<name>A0A6P4EAD3_DRORH</name>
<dbReference type="RefSeq" id="XP_016973514.1">
    <property type="nucleotide sequence ID" value="XM_017118025.1"/>
</dbReference>
<reference evidence="2" key="3">
    <citation type="submission" date="2025-05" db="UniProtKB">
        <authorList>
            <consortium name="EnsemblMetazoa"/>
        </authorList>
    </citation>
    <scope>IDENTIFICATION</scope>
</reference>
<dbReference type="GeneID" id="108040524"/>
<dbReference type="OMA" id="RCEHVNG"/>
<evidence type="ECO:0000313" key="2">
    <source>
        <dbReference type="EnsemblMetazoa" id="XP_016973514.1"/>
    </source>
</evidence>
<gene>
    <name evidence="4" type="primary">LOC108040524</name>
    <name evidence="2" type="synonym">108040524</name>
</gene>
<keyword evidence="1" id="KW-0732">Signal</keyword>
<accession>A0A6P4EAD3</accession>
<evidence type="ECO:0000256" key="1">
    <source>
        <dbReference type="SAM" id="SignalP"/>
    </source>
</evidence>
<keyword evidence="3" id="KW-1185">Reference proteome</keyword>
<dbReference type="OrthoDB" id="7836355at2759"/>
<evidence type="ECO:0000313" key="3">
    <source>
        <dbReference type="Proteomes" id="UP001652680"/>
    </source>
</evidence>
<feature type="chain" id="PRO_5027657017" evidence="1">
    <location>
        <begin position="25"/>
        <end position="118"/>
    </location>
</feature>
<protein>
    <submittedName>
        <fullName evidence="4">Uncharacterized protein LOC108040524</fullName>
    </submittedName>
</protein>
<dbReference type="AlphaFoldDB" id="A0A6P4EAD3"/>
<feature type="signal peptide" evidence="1">
    <location>
        <begin position="1"/>
        <end position="24"/>
    </location>
</feature>
<reference evidence="3" key="1">
    <citation type="journal article" date="2021" name="Elife">
        <title>Highly contiguous assemblies of 101 drosophilid genomes.</title>
        <authorList>
            <person name="Kim B.Y."/>
            <person name="Wang J.R."/>
            <person name="Miller D.E."/>
            <person name="Barmina O."/>
            <person name="Delaney E."/>
            <person name="Thompson A."/>
            <person name="Comeault A.A."/>
            <person name="Peede D."/>
            <person name="D'Agostino E.R."/>
            <person name="Pelaez J."/>
            <person name="Aguilar J.M."/>
            <person name="Haji D."/>
            <person name="Matsunaga T."/>
            <person name="Armstrong E.E."/>
            <person name="Zych M."/>
            <person name="Ogawa Y."/>
            <person name="Stamenkovic-Radak M."/>
            <person name="Jelic M."/>
            <person name="Veselinovic M.S."/>
            <person name="Tanaskovic M."/>
            <person name="Eric P."/>
            <person name="Gao J.J."/>
            <person name="Katoh T.K."/>
            <person name="Toda M.J."/>
            <person name="Watabe H."/>
            <person name="Watada M."/>
            <person name="Davis J.S."/>
            <person name="Moyle L.C."/>
            <person name="Manoli G."/>
            <person name="Bertolini E."/>
            <person name="Kostal V."/>
            <person name="Hawley R.S."/>
            <person name="Takahashi A."/>
            <person name="Jones C.D."/>
            <person name="Price D.K."/>
            <person name="Whiteman N."/>
            <person name="Kopp A."/>
            <person name="Matute D.R."/>
            <person name="Petrov D.A."/>
        </authorList>
    </citation>
    <scope>NUCLEOTIDE SEQUENCE [LARGE SCALE GENOMIC DNA]</scope>
</reference>
<sequence length="118" mass="13661">MQLVQWCSLLVIVLATVIRQVSLGINSNERRFQCLQSRMLGQTNCSPCAELYVFNRTSGYRRCEHVNGRCYPQRTVFATARLCEIICQPYIQRPTLHEFTTPVAPVIEPYLDSDEEFQ</sequence>
<reference evidence="4" key="2">
    <citation type="submission" date="2025-04" db="UniProtKB">
        <authorList>
            <consortium name="RefSeq"/>
        </authorList>
    </citation>
    <scope>IDENTIFICATION</scope>
</reference>
<proteinExistence type="predicted"/>
<dbReference type="Proteomes" id="UP001652680">
    <property type="component" value="Unassembled WGS sequence"/>
</dbReference>
<organism evidence="4">
    <name type="scientific">Drosophila rhopaloa</name>
    <name type="common">Fruit fly</name>
    <dbReference type="NCBI Taxonomy" id="1041015"/>
    <lineage>
        <taxon>Eukaryota</taxon>
        <taxon>Metazoa</taxon>
        <taxon>Ecdysozoa</taxon>
        <taxon>Arthropoda</taxon>
        <taxon>Hexapoda</taxon>
        <taxon>Insecta</taxon>
        <taxon>Pterygota</taxon>
        <taxon>Neoptera</taxon>
        <taxon>Endopterygota</taxon>
        <taxon>Diptera</taxon>
        <taxon>Brachycera</taxon>
        <taxon>Muscomorpha</taxon>
        <taxon>Ephydroidea</taxon>
        <taxon>Drosophilidae</taxon>
        <taxon>Drosophila</taxon>
        <taxon>Sophophora</taxon>
    </lineage>
</organism>
<dbReference type="EnsemblMetazoa" id="XM_017118025.2">
    <property type="protein sequence ID" value="XP_016973514.1"/>
    <property type="gene ID" value="LOC108040524"/>
</dbReference>
<evidence type="ECO:0000313" key="4">
    <source>
        <dbReference type="RefSeq" id="XP_016973514.1"/>
    </source>
</evidence>